<comment type="caution">
    <text evidence="2">The sequence shown here is derived from an EMBL/GenBank/DDBJ whole genome shotgun (WGS) entry which is preliminary data.</text>
</comment>
<name>A0AAD7UHJ7_9STRA</name>
<dbReference type="EMBL" id="JAQMWT010000246">
    <property type="protein sequence ID" value="KAJ8606836.1"/>
    <property type="molecule type" value="Genomic_DNA"/>
</dbReference>
<feature type="region of interest" description="Disordered" evidence="1">
    <location>
        <begin position="13"/>
        <end position="41"/>
    </location>
</feature>
<evidence type="ECO:0000313" key="2">
    <source>
        <dbReference type="EMBL" id="KAJ8606836.1"/>
    </source>
</evidence>
<reference evidence="2" key="1">
    <citation type="submission" date="2023-01" db="EMBL/GenBank/DDBJ databases">
        <title>Metagenome sequencing of chrysophaentin producing Chrysophaeum taylorii.</title>
        <authorList>
            <person name="Davison J."/>
            <person name="Bewley C."/>
        </authorList>
    </citation>
    <scope>NUCLEOTIDE SEQUENCE</scope>
    <source>
        <strain evidence="2">NIES-1699</strain>
    </source>
</reference>
<proteinExistence type="predicted"/>
<feature type="compositionally biased region" description="Acidic residues" evidence="1">
    <location>
        <begin position="28"/>
        <end position="41"/>
    </location>
</feature>
<accession>A0AAD7UHJ7</accession>
<sequence>MIEAGRRAVFEVGRLQTDASDRGAASHEEEEVVEEESEEEVVEDAAASLAEARRRLHAAREALERLGERTREKAVESAERASAAARALREISRKAEALAAPETKEKKPRRSVLAARVRLAERWQRVVVLAERGASGDVEACLDLAVEAETESAFGRAAARAFEACVGACEREAAAAGASWPGSGDARFRECVRRLSLCEARASSFAGGERIAAGLSARVVVAPIELRFRSFFEGEGALGASRPHVHARWLARVARTAAEALDDDAAEKVRAACARLARREANESLPFRDAAAAASHIDAYVDLERALGGAVREDGPLALIADRAIDCWARADAAAAGRIASAALREDSGDAVRRYRDAALLDGSSRGLASWDVASAIVSTRARYRTLPAEPRRALEDAVASAVLAAAREAFSQAVGALGSDDLAQVCWAQVKLRVAPARPRWLRVSGLARVLDDVATDLEVVDDDLLVLERVASELRSDVRAFADRLAGLATSAARAASLGRPRAAERWLGAFLDLASRDLDGTSALDACRARLRDDRLKDLLEDPNPGEALALHGIFKQRDDSRPFLDVYNLASLPRDRRAALLKAFEDLCLDDHHRDSNNNPRGGPFSSSKRRQDLDAALALLDEALDAQLRAMLAASGVEALQPRAAAAILLNSTL</sequence>
<evidence type="ECO:0000313" key="3">
    <source>
        <dbReference type="Proteomes" id="UP001230188"/>
    </source>
</evidence>
<evidence type="ECO:0000256" key="1">
    <source>
        <dbReference type="SAM" id="MobiDB-lite"/>
    </source>
</evidence>
<dbReference type="AlphaFoldDB" id="A0AAD7UHJ7"/>
<keyword evidence="3" id="KW-1185">Reference proteome</keyword>
<gene>
    <name evidence="2" type="ORF">CTAYLR_009174</name>
</gene>
<protein>
    <submittedName>
        <fullName evidence="2">Uncharacterized protein</fullName>
    </submittedName>
</protein>
<organism evidence="2 3">
    <name type="scientific">Chrysophaeum taylorii</name>
    <dbReference type="NCBI Taxonomy" id="2483200"/>
    <lineage>
        <taxon>Eukaryota</taxon>
        <taxon>Sar</taxon>
        <taxon>Stramenopiles</taxon>
        <taxon>Ochrophyta</taxon>
        <taxon>Pelagophyceae</taxon>
        <taxon>Pelagomonadales</taxon>
        <taxon>Pelagomonadaceae</taxon>
        <taxon>Chrysophaeum</taxon>
    </lineage>
</organism>
<dbReference type="Proteomes" id="UP001230188">
    <property type="component" value="Unassembled WGS sequence"/>
</dbReference>